<dbReference type="SUPFAM" id="SSF55874">
    <property type="entry name" value="ATPase domain of HSP90 chaperone/DNA topoisomerase II/histidine kinase"/>
    <property type="match status" value="1"/>
</dbReference>
<keyword evidence="12" id="KW-0804">Transcription</keyword>
<keyword evidence="5" id="KW-0547">Nucleotide-binding</keyword>
<dbReference type="PROSITE" id="PS50113">
    <property type="entry name" value="PAC"/>
    <property type="match status" value="1"/>
</dbReference>
<dbReference type="PANTHER" id="PTHR45339">
    <property type="entry name" value="HYBRID SIGNAL TRANSDUCTION HISTIDINE KINASE J"/>
    <property type="match status" value="1"/>
</dbReference>
<dbReference type="InterPro" id="IPR000700">
    <property type="entry name" value="PAS-assoc_C"/>
</dbReference>
<dbReference type="PROSITE" id="PS50045">
    <property type="entry name" value="SIGMA54_INTERACT_4"/>
    <property type="match status" value="1"/>
</dbReference>
<feature type="domain" description="PAS" evidence="18">
    <location>
        <begin position="35"/>
        <end position="106"/>
    </location>
</feature>
<dbReference type="CDD" id="cd17546">
    <property type="entry name" value="REC_hyHK_CKI1_RcsC-like"/>
    <property type="match status" value="1"/>
</dbReference>
<keyword evidence="21" id="KW-1185">Reference proteome</keyword>
<keyword evidence="8" id="KW-0902">Two-component regulatory system</keyword>
<evidence type="ECO:0000259" key="18">
    <source>
        <dbReference type="PROSITE" id="PS50112"/>
    </source>
</evidence>
<proteinExistence type="predicted"/>
<dbReference type="InterPro" id="IPR025943">
    <property type="entry name" value="Sigma_54_int_dom_ATP-bd_2"/>
</dbReference>
<dbReference type="Gene3D" id="3.30.565.10">
    <property type="entry name" value="Histidine kinase-like ATPase, C-terminal domain"/>
    <property type="match status" value="1"/>
</dbReference>
<evidence type="ECO:0000313" key="20">
    <source>
        <dbReference type="EMBL" id="CAK9039460.1"/>
    </source>
</evidence>
<dbReference type="Gene3D" id="3.30.450.20">
    <property type="entry name" value="PAS domain"/>
    <property type="match status" value="1"/>
</dbReference>
<keyword evidence="11" id="KW-0472">Membrane</keyword>
<feature type="domain" description="Response regulatory" evidence="17">
    <location>
        <begin position="600"/>
        <end position="714"/>
    </location>
</feature>
<evidence type="ECO:0000256" key="9">
    <source>
        <dbReference type="ARBA" id="ARBA00023015"/>
    </source>
</evidence>
<dbReference type="InterPro" id="IPR008207">
    <property type="entry name" value="Sig_transdc_His_kin_Hpt_dom"/>
</dbReference>
<dbReference type="InterPro" id="IPR036641">
    <property type="entry name" value="HPT_dom_sf"/>
</dbReference>
<dbReference type="Pfam" id="PF25601">
    <property type="entry name" value="AAA_lid_14"/>
    <property type="match status" value="1"/>
</dbReference>
<dbReference type="SMART" id="SM00382">
    <property type="entry name" value="AAA"/>
    <property type="match status" value="1"/>
</dbReference>
<evidence type="ECO:0000259" key="19">
    <source>
        <dbReference type="PROSITE" id="PS50113"/>
    </source>
</evidence>
<evidence type="ECO:0000256" key="7">
    <source>
        <dbReference type="ARBA" id="ARBA00022989"/>
    </source>
</evidence>
<dbReference type="SMART" id="SM00388">
    <property type="entry name" value="HisKA"/>
    <property type="match status" value="1"/>
</dbReference>
<evidence type="ECO:0000256" key="4">
    <source>
        <dbReference type="ARBA" id="ARBA00022692"/>
    </source>
</evidence>
<dbReference type="InterPro" id="IPR001789">
    <property type="entry name" value="Sig_transdc_resp-reg_receiver"/>
</dbReference>
<dbReference type="SUPFAM" id="SSF47226">
    <property type="entry name" value="Histidine-containing phosphotransfer domain, HPT domain"/>
    <property type="match status" value="1"/>
</dbReference>
<dbReference type="InterPro" id="IPR011006">
    <property type="entry name" value="CheY-like_superfamily"/>
</dbReference>
<dbReference type="InterPro" id="IPR002078">
    <property type="entry name" value="Sigma_54_int"/>
</dbReference>
<evidence type="ECO:0000256" key="3">
    <source>
        <dbReference type="ARBA" id="ARBA00022553"/>
    </source>
</evidence>
<dbReference type="Gene3D" id="1.20.120.160">
    <property type="entry name" value="HPT domain"/>
    <property type="match status" value="1"/>
</dbReference>
<dbReference type="CDD" id="cd00082">
    <property type="entry name" value="HisKA"/>
    <property type="match status" value="1"/>
</dbReference>
<dbReference type="Pfam" id="PF00158">
    <property type="entry name" value="Sigma54_activat"/>
    <property type="match status" value="1"/>
</dbReference>
<evidence type="ECO:0000256" key="14">
    <source>
        <dbReference type="SAM" id="Coils"/>
    </source>
</evidence>
<dbReference type="Pfam" id="PF13426">
    <property type="entry name" value="PAS_9"/>
    <property type="match status" value="1"/>
</dbReference>
<keyword evidence="7" id="KW-1133">Transmembrane helix</keyword>
<dbReference type="SUPFAM" id="SSF47384">
    <property type="entry name" value="Homodimeric domain of signal transducing histidine kinase"/>
    <property type="match status" value="1"/>
</dbReference>
<dbReference type="InterPro" id="IPR027417">
    <property type="entry name" value="P-loop_NTPase"/>
</dbReference>
<name>A0ABP0LJY5_9DINO</name>
<dbReference type="InterPro" id="IPR004358">
    <property type="entry name" value="Sig_transdc_His_kin-like_C"/>
</dbReference>
<evidence type="ECO:0000256" key="11">
    <source>
        <dbReference type="ARBA" id="ARBA00023136"/>
    </source>
</evidence>
<dbReference type="Pfam" id="PF02954">
    <property type="entry name" value="HTH_8"/>
    <property type="match status" value="1"/>
</dbReference>
<dbReference type="EMBL" id="CAXAMM010016668">
    <property type="protein sequence ID" value="CAK9039460.1"/>
    <property type="molecule type" value="Genomic_DNA"/>
</dbReference>
<dbReference type="CDD" id="cd00009">
    <property type="entry name" value="AAA"/>
    <property type="match status" value="1"/>
</dbReference>
<evidence type="ECO:0000256" key="1">
    <source>
        <dbReference type="ARBA" id="ARBA00004651"/>
    </source>
</evidence>
<dbReference type="SMART" id="SM00387">
    <property type="entry name" value="HATPase_c"/>
    <property type="match status" value="1"/>
</dbReference>
<feature type="modified residue" description="4-aspartylphosphate" evidence="13">
    <location>
        <position position="475"/>
    </location>
</feature>
<dbReference type="InterPro" id="IPR009057">
    <property type="entry name" value="Homeodomain-like_sf"/>
</dbReference>
<dbReference type="PROSITE" id="PS50109">
    <property type="entry name" value="HIS_KIN"/>
    <property type="match status" value="1"/>
</dbReference>
<evidence type="ECO:0000256" key="6">
    <source>
        <dbReference type="ARBA" id="ARBA00022840"/>
    </source>
</evidence>
<feature type="domain" description="Histidine kinase" evidence="16">
    <location>
        <begin position="188"/>
        <end position="403"/>
    </location>
</feature>
<dbReference type="InterPro" id="IPR036890">
    <property type="entry name" value="HATPase_C_sf"/>
</dbReference>
<dbReference type="Gene3D" id="1.10.10.60">
    <property type="entry name" value="Homeodomain-like"/>
    <property type="match status" value="1"/>
</dbReference>
<feature type="modified residue" description="4-aspartylphosphate" evidence="13">
    <location>
        <position position="649"/>
    </location>
</feature>
<dbReference type="InterPro" id="IPR003593">
    <property type="entry name" value="AAA+_ATPase"/>
</dbReference>
<dbReference type="Pfam" id="PF00512">
    <property type="entry name" value="HisKA"/>
    <property type="match status" value="1"/>
</dbReference>
<keyword evidence="14" id="KW-0175">Coiled coil</keyword>
<protein>
    <submittedName>
        <fullName evidence="20">Regulatory protein LuxO</fullName>
    </submittedName>
</protein>
<comment type="subcellular location">
    <subcellularLocation>
        <location evidence="1">Cell membrane</location>
        <topology evidence="1">Multi-pass membrane protein</topology>
    </subcellularLocation>
</comment>
<dbReference type="PROSITE" id="PS50112">
    <property type="entry name" value="PAS"/>
    <property type="match status" value="1"/>
</dbReference>
<dbReference type="NCBIfam" id="TIGR00229">
    <property type="entry name" value="sensory_box"/>
    <property type="match status" value="1"/>
</dbReference>
<dbReference type="SMART" id="SM00091">
    <property type="entry name" value="PAS"/>
    <property type="match status" value="1"/>
</dbReference>
<dbReference type="CDD" id="cd00130">
    <property type="entry name" value="PAS"/>
    <property type="match status" value="1"/>
</dbReference>
<evidence type="ECO:0000259" key="15">
    <source>
        <dbReference type="PROSITE" id="PS50045"/>
    </source>
</evidence>
<dbReference type="InterPro" id="IPR002197">
    <property type="entry name" value="HTH_Fis"/>
</dbReference>
<dbReference type="Pfam" id="PF00072">
    <property type="entry name" value="Response_reg"/>
    <property type="match status" value="2"/>
</dbReference>
<dbReference type="SMART" id="SM00448">
    <property type="entry name" value="REC"/>
    <property type="match status" value="2"/>
</dbReference>
<dbReference type="SUPFAM" id="SSF46689">
    <property type="entry name" value="Homeodomain-like"/>
    <property type="match status" value="1"/>
</dbReference>
<dbReference type="Gene3D" id="1.10.287.130">
    <property type="match status" value="1"/>
</dbReference>
<evidence type="ECO:0000256" key="10">
    <source>
        <dbReference type="ARBA" id="ARBA00023125"/>
    </source>
</evidence>
<keyword evidence="6" id="KW-0067">ATP-binding</keyword>
<dbReference type="PROSITE" id="PS00688">
    <property type="entry name" value="SIGMA54_INTERACT_3"/>
    <property type="match status" value="1"/>
</dbReference>
<evidence type="ECO:0000256" key="5">
    <source>
        <dbReference type="ARBA" id="ARBA00022741"/>
    </source>
</evidence>
<dbReference type="PANTHER" id="PTHR45339:SF1">
    <property type="entry name" value="HYBRID SIGNAL TRANSDUCTION HISTIDINE KINASE J"/>
    <property type="match status" value="1"/>
</dbReference>
<evidence type="ECO:0000259" key="16">
    <source>
        <dbReference type="PROSITE" id="PS50109"/>
    </source>
</evidence>
<keyword evidence="2" id="KW-1003">Cell membrane</keyword>
<dbReference type="InterPro" id="IPR005467">
    <property type="entry name" value="His_kinase_dom"/>
</dbReference>
<dbReference type="SUPFAM" id="SSF52540">
    <property type="entry name" value="P-loop containing nucleoside triphosphate hydrolases"/>
    <property type="match status" value="1"/>
</dbReference>
<keyword evidence="3 13" id="KW-0597">Phosphoprotein</keyword>
<evidence type="ECO:0000313" key="21">
    <source>
        <dbReference type="Proteomes" id="UP001642464"/>
    </source>
</evidence>
<reference evidence="20 21" key="1">
    <citation type="submission" date="2024-02" db="EMBL/GenBank/DDBJ databases">
        <authorList>
            <person name="Chen Y."/>
            <person name="Shah S."/>
            <person name="Dougan E. K."/>
            <person name="Thang M."/>
            <person name="Chan C."/>
        </authorList>
    </citation>
    <scope>NUCLEOTIDE SEQUENCE [LARGE SCALE GENOMIC DNA]</scope>
</reference>
<accession>A0ABP0LJY5</accession>
<feature type="domain" description="Response regulatory" evidence="17">
    <location>
        <begin position="426"/>
        <end position="543"/>
    </location>
</feature>
<feature type="domain" description="PAC" evidence="19">
    <location>
        <begin position="113"/>
        <end position="163"/>
    </location>
</feature>
<dbReference type="PROSITE" id="PS00676">
    <property type="entry name" value="SIGMA54_INTERACT_2"/>
    <property type="match status" value="1"/>
</dbReference>
<dbReference type="Proteomes" id="UP001642464">
    <property type="component" value="Unassembled WGS sequence"/>
</dbReference>
<evidence type="ECO:0000256" key="2">
    <source>
        <dbReference type="ARBA" id="ARBA00022475"/>
    </source>
</evidence>
<evidence type="ECO:0000259" key="17">
    <source>
        <dbReference type="PROSITE" id="PS50110"/>
    </source>
</evidence>
<dbReference type="InterPro" id="IPR035965">
    <property type="entry name" value="PAS-like_dom_sf"/>
</dbReference>
<feature type="coiled-coil region" evidence="14">
    <location>
        <begin position="154"/>
        <end position="181"/>
    </location>
</feature>
<gene>
    <name evidence="20" type="ORF">SCF082_LOCUS23084</name>
</gene>
<dbReference type="InterPro" id="IPR003594">
    <property type="entry name" value="HATPase_dom"/>
</dbReference>
<dbReference type="InterPro" id="IPR003661">
    <property type="entry name" value="HisK_dim/P_dom"/>
</dbReference>
<dbReference type="InterPro" id="IPR025944">
    <property type="entry name" value="Sigma_54_int_dom_CS"/>
</dbReference>
<evidence type="ECO:0000256" key="12">
    <source>
        <dbReference type="ARBA" id="ARBA00023163"/>
    </source>
</evidence>
<dbReference type="InterPro" id="IPR000014">
    <property type="entry name" value="PAS"/>
</dbReference>
<evidence type="ECO:0000256" key="8">
    <source>
        <dbReference type="ARBA" id="ARBA00023012"/>
    </source>
</evidence>
<dbReference type="PROSITE" id="PS50110">
    <property type="entry name" value="RESPONSE_REGULATORY"/>
    <property type="match status" value="2"/>
</dbReference>
<keyword evidence="10" id="KW-0238">DNA-binding</keyword>
<dbReference type="SUPFAM" id="SSF55785">
    <property type="entry name" value="PYP-like sensor domain (PAS domain)"/>
    <property type="match status" value="1"/>
</dbReference>
<dbReference type="Gene3D" id="1.10.8.60">
    <property type="match status" value="1"/>
</dbReference>
<dbReference type="Pfam" id="PF02518">
    <property type="entry name" value="HATPase_c"/>
    <property type="match status" value="1"/>
</dbReference>
<keyword evidence="4" id="KW-0812">Transmembrane</keyword>
<keyword evidence="9" id="KW-0805">Transcription regulation</keyword>
<dbReference type="CDD" id="cd16922">
    <property type="entry name" value="HATPase_EvgS-ArcB-TorS-like"/>
    <property type="match status" value="1"/>
</dbReference>
<comment type="caution">
    <text evidence="20">The sequence shown here is derived from an EMBL/GenBank/DDBJ whole genome shotgun (WGS) entry which is preliminary data.</text>
</comment>
<sequence length="1054" mass="115154">MTNAEVNDPQDGVVRVGIVQDLTERRDRETSLRENVALTRAVIDAALDAIVIIDDSGVICDFNPTAEETFGYSKEEALGKTLSETIIPERYREAHEKGLKRYLREGTPHVVGSRIEIEAVKKDGREIPIELAIKPINVGNRLLFTSNIRDISDRRAVEEEHARHEAELGRAKEAAEAANKAKSEFLAAMSHEIRTPLNGVLGVLTLLGDTELSDEQRQLLNTAYGSGQNLFTLISDVLDLSKIEAGKMEQEFVDFNPLTVAEEATALIEAIVKRKGLAISVKSLTELPTVRSDQAQIRQILVNLVSNAAKFTDKGSISVSVSLHDGRLRYEVTDTGIGIAKEHQSRLFQRFSQVDHSSRRRFGGTGLGLAICRELANMLGGDIDFESGEGRGSTFWFEVPISKAHQCVVEKSVDALSAVNAEISGRILLAEDSHTNALVASSYLKSAGARVDIATNGLEVVTATSNHQYDLIVMDVSMPEMDGIEASEILRARNGWTRDVPIIALTANASREDKDRCIDAGMNVFLTKPIERTTLVHAVCDLLKNRVINAFREELQERLNGAEKAVTDKDFKTLARMGHALKSAAANVGKNLETIAGASDLKAAEKAVRELRTYQGFLNHAGYDADIAECAAAANEKLATLTPDLVLVDLQLPDGDGMDILQSLQERPDAISVVVITANASMNTAIEAMRAGALDFLAKPFDKARLLVTVESALERSSLRKVVSKTVTPSAPVRHMRFIGESRVMRAIYQTIEAVSSSDASVFITGESGTGKEVAARAIHDSSRRADKKFHAVNCGAIPENLMESELFGHVKGAFTGATSDRIGAAAIANGGTLFLDELAEMPVALQTKLLRFIQLGTYQRVGETKESTADIRFVCATNKAPHDAIEKGELREDLFYRLNVIPVEMPPLRERGEDVALIADSFLQTFSKEEGKHFERLSDDTRQALMAYDWPGNVRQLQNVIRNAVVLQDGEELTAQMLPRNLMQASNSGLTAQPVQLRAPSEDILPLAVVERQAIEAALAKTGGNIQQAARLLEIDPSTIHRRKKAWRQAAAN</sequence>
<organism evidence="20 21">
    <name type="scientific">Durusdinium trenchii</name>
    <dbReference type="NCBI Taxonomy" id="1381693"/>
    <lineage>
        <taxon>Eukaryota</taxon>
        <taxon>Sar</taxon>
        <taxon>Alveolata</taxon>
        <taxon>Dinophyceae</taxon>
        <taxon>Suessiales</taxon>
        <taxon>Symbiodiniaceae</taxon>
        <taxon>Durusdinium</taxon>
    </lineage>
</organism>
<feature type="domain" description="Sigma-54 factor interaction" evidence="15">
    <location>
        <begin position="738"/>
        <end position="967"/>
    </location>
</feature>
<dbReference type="PRINTS" id="PR00344">
    <property type="entry name" value="BCTRLSENSOR"/>
</dbReference>
<dbReference type="InterPro" id="IPR058031">
    <property type="entry name" value="AAA_lid_NorR"/>
</dbReference>
<dbReference type="Gene3D" id="3.40.50.300">
    <property type="entry name" value="P-loop containing nucleotide triphosphate hydrolases"/>
    <property type="match status" value="1"/>
</dbReference>
<evidence type="ECO:0000256" key="13">
    <source>
        <dbReference type="PROSITE-ProRule" id="PRU00169"/>
    </source>
</evidence>
<dbReference type="InterPro" id="IPR036097">
    <property type="entry name" value="HisK_dim/P_sf"/>
</dbReference>
<dbReference type="SUPFAM" id="SSF52172">
    <property type="entry name" value="CheY-like"/>
    <property type="match status" value="2"/>
</dbReference>
<dbReference type="Pfam" id="PF01627">
    <property type="entry name" value="Hpt"/>
    <property type="match status" value="1"/>
</dbReference>
<dbReference type="Gene3D" id="3.40.50.2300">
    <property type="match status" value="2"/>
</dbReference>